<evidence type="ECO:0000256" key="2">
    <source>
        <dbReference type="ARBA" id="ARBA00008684"/>
    </source>
</evidence>
<dbReference type="Gene3D" id="1.10.510.10">
    <property type="entry name" value="Transferase(Phosphotransferase) domain 1"/>
    <property type="match status" value="1"/>
</dbReference>
<dbReference type="GO" id="GO:0005524">
    <property type="term" value="F:ATP binding"/>
    <property type="evidence" value="ECO:0007669"/>
    <property type="project" value="UniProtKB-KW"/>
</dbReference>
<keyword evidence="3" id="KW-1003">Cell membrane</keyword>
<proteinExistence type="inferred from homology"/>
<evidence type="ECO:0000256" key="10">
    <source>
        <dbReference type="ARBA" id="ARBA00023288"/>
    </source>
</evidence>
<keyword evidence="11" id="KW-0812">Transmembrane</keyword>
<keyword evidence="10" id="KW-0449">Lipoprotein</keyword>
<comment type="subcellular location">
    <subcellularLocation>
        <location evidence="1">Cell membrane</location>
        <topology evidence="1">Lipid-anchor</topology>
    </subcellularLocation>
</comment>
<dbReference type="AlphaFoldDB" id="A0A396JFH9"/>
<accession>A0A396JFH9</accession>
<keyword evidence="6" id="KW-0547">Nucleotide-binding</keyword>
<dbReference type="GO" id="GO:0005886">
    <property type="term" value="C:plasma membrane"/>
    <property type="evidence" value="ECO:0007669"/>
    <property type="project" value="UniProtKB-SubCell"/>
</dbReference>
<evidence type="ECO:0000256" key="1">
    <source>
        <dbReference type="ARBA" id="ARBA00004193"/>
    </source>
</evidence>
<feature type="domain" description="Protein kinase" evidence="12">
    <location>
        <begin position="113"/>
        <end position="395"/>
    </location>
</feature>
<organism evidence="13">
    <name type="scientific">Medicago truncatula</name>
    <name type="common">Barrel medic</name>
    <name type="synonym">Medicago tribuloides</name>
    <dbReference type="NCBI Taxonomy" id="3880"/>
    <lineage>
        <taxon>Eukaryota</taxon>
        <taxon>Viridiplantae</taxon>
        <taxon>Streptophyta</taxon>
        <taxon>Embryophyta</taxon>
        <taxon>Tracheophyta</taxon>
        <taxon>Spermatophyta</taxon>
        <taxon>Magnoliopsida</taxon>
        <taxon>eudicotyledons</taxon>
        <taxon>Gunneridae</taxon>
        <taxon>Pentapetalae</taxon>
        <taxon>rosids</taxon>
        <taxon>fabids</taxon>
        <taxon>Fabales</taxon>
        <taxon>Fabaceae</taxon>
        <taxon>Papilionoideae</taxon>
        <taxon>50 kb inversion clade</taxon>
        <taxon>NPAAA clade</taxon>
        <taxon>Hologalegina</taxon>
        <taxon>IRL clade</taxon>
        <taxon>Trifolieae</taxon>
        <taxon>Medicago</taxon>
    </lineage>
</organism>
<dbReference type="Gramene" id="rna12293">
    <property type="protein sequence ID" value="RHN76022.1"/>
    <property type="gene ID" value="gene12293"/>
</dbReference>
<comment type="caution">
    <text evidence="13">The sequence shown here is derived from an EMBL/GenBank/DDBJ whole genome shotgun (WGS) entry which is preliminary data.</text>
</comment>
<feature type="transmembrane region" description="Helical" evidence="11">
    <location>
        <begin position="6"/>
        <end position="27"/>
    </location>
</feature>
<dbReference type="InterPro" id="IPR011009">
    <property type="entry name" value="Kinase-like_dom_sf"/>
</dbReference>
<dbReference type="SUPFAM" id="SSF56112">
    <property type="entry name" value="Protein kinase-like (PK-like)"/>
    <property type="match status" value="1"/>
</dbReference>
<dbReference type="Pfam" id="PF07714">
    <property type="entry name" value="PK_Tyr_Ser-Thr"/>
    <property type="match status" value="1"/>
</dbReference>
<dbReference type="PANTHER" id="PTHR47985:SF41">
    <property type="entry name" value="SERINE_THREONINE-PROTEIN KINASE PBL5-RELATED"/>
    <property type="match status" value="1"/>
</dbReference>
<keyword evidence="9 11" id="KW-0472">Membrane</keyword>
<protein>
    <recommendedName>
        <fullName evidence="12">Protein kinase domain-containing protein</fullName>
    </recommendedName>
</protein>
<keyword evidence="7" id="KW-0418">Kinase</keyword>
<evidence type="ECO:0000256" key="7">
    <source>
        <dbReference type="ARBA" id="ARBA00022777"/>
    </source>
</evidence>
<dbReference type="GO" id="GO:0004674">
    <property type="term" value="F:protein serine/threonine kinase activity"/>
    <property type="evidence" value="ECO:0007669"/>
    <property type="project" value="UniProtKB-KW"/>
</dbReference>
<evidence type="ECO:0000256" key="5">
    <source>
        <dbReference type="ARBA" id="ARBA00022679"/>
    </source>
</evidence>
<dbReference type="InterPro" id="IPR001245">
    <property type="entry name" value="Ser-Thr/Tyr_kinase_cat_dom"/>
</dbReference>
<dbReference type="Gene3D" id="3.30.200.20">
    <property type="entry name" value="Phosphorylase Kinase, domain 1"/>
    <property type="match status" value="1"/>
</dbReference>
<keyword evidence="4" id="KW-0723">Serine/threonine-protein kinase</keyword>
<keyword evidence="5 13" id="KW-0808">Transferase</keyword>
<dbReference type="InterPro" id="IPR000719">
    <property type="entry name" value="Prot_kinase_dom"/>
</dbReference>
<evidence type="ECO:0000256" key="9">
    <source>
        <dbReference type="ARBA" id="ARBA00023136"/>
    </source>
</evidence>
<dbReference type="SMART" id="SM00220">
    <property type="entry name" value="S_TKc"/>
    <property type="match status" value="1"/>
</dbReference>
<keyword evidence="8" id="KW-0067">ATP-binding</keyword>
<evidence type="ECO:0000256" key="3">
    <source>
        <dbReference type="ARBA" id="ARBA00022475"/>
    </source>
</evidence>
<evidence type="ECO:0000256" key="4">
    <source>
        <dbReference type="ARBA" id="ARBA00022527"/>
    </source>
</evidence>
<dbReference type="EMBL" id="PSQE01000002">
    <property type="protein sequence ID" value="RHN76022.1"/>
    <property type="molecule type" value="Genomic_DNA"/>
</dbReference>
<evidence type="ECO:0000256" key="11">
    <source>
        <dbReference type="SAM" id="Phobius"/>
    </source>
</evidence>
<reference evidence="13" key="1">
    <citation type="journal article" date="2018" name="Nat. Plants">
        <title>Whole-genome landscape of Medicago truncatula symbiotic genes.</title>
        <authorList>
            <person name="Pecrix Y."/>
            <person name="Gamas P."/>
            <person name="Carrere S."/>
        </authorList>
    </citation>
    <scope>NUCLEOTIDE SEQUENCE</scope>
    <source>
        <tissue evidence="13">Leaves</tissue>
    </source>
</reference>
<evidence type="ECO:0000313" key="13">
    <source>
        <dbReference type="EMBL" id="RHN76022.1"/>
    </source>
</evidence>
<dbReference type="PROSITE" id="PS50011">
    <property type="entry name" value="PROTEIN_KINASE_DOM"/>
    <property type="match status" value="1"/>
</dbReference>
<dbReference type="FunFam" id="1.10.510.10:FF:000032">
    <property type="entry name" value="Serine/threonine-protein kinase PBS1"/>
    <property type="match status" value="1"/>
</dbReference>
<dbReference type="Proteomes" id="UP000265566">
    <property type="component" value="Chromosome 2"/>
</dbReference>
<sequence length="404" mass="45894">MEYFEVHILIVYLYSIYFFLLLNACVVGMVQSINHSGAVILRFYQFLMMCTFVDFYPSHVLYDESDDEREDDSIHDQLSLDVKNLNLKDEVSADENVAKKFTFHKLAVATGNFKADCFVREVGFGKVYEGYIEKINQVVTIKQLDPIVLQGKRKFVSEALRLSLAEHPNLVKLIGFCAEGEQRLLVYENMPLGSLENHLHDLSPGKKPLDWNTRMKIAVGVARGLEHLLDEMKPPVIYRDLKCSTILLGEDYHPKLTDFGFAKVDPIGNKNFSTSVMCSYGYGALDYAVMGPLVVKSNIYSFVVVLLELITGRKAIDYRRPADEKILVAWAWPLIRDRRFSELVDPLLEGRYPVWGLYRALTVAAMCVLEEQPDVPPSIADVATVLNCIATHQYDPQVHPIQNS</sequence>
<gene>
    <name evidence="13" type="ORF">MtrunA17_Chr2g0327541</name>
</gene>
<dbReference type="PANTHER" id="PTHR47985">
    <property type="entry name" value="OS07G0668900 PROTEIN"/>
    <property type="match status" value="1"/>
</dbReference>
<comment type="similarity">
    <text evidence="2">Belongs to the protein kinase superfamily. Ser/Thr protein kinase family.</text>
</comment>
<evidence type="ECO:0000256" key="6">
    <source>
        <dbReference type="ARBA" id="ARBA00022741"/>
    </source>
</evidence>
<evidence type="ECO:0000259" key="12">
    <source>
        <dbReference type="PROSITE" id="PS50011"/>
    </source>
</evidence>
<evidence type="ECO:0000256" key="8">
    <source>
        <dbReference type="ARBA" id="ARBA00022840"/>
    </source>
</evidence>
<name>A0A396JFH9_MEDTR</name>
<keyword evidence="11" id="KW-1133">Transmembrane helix</keyword>